<dbReference type="PANTHER" id="PTHR10458:SF22">
    <property type="entry name" value="PEPTIDE DEFORMYLASE"/>
    <property type="match status" value="1"/>
</dbReference>
<comment type="catalytic activity">
    <reaction evidence="6">
        <text>N-terminal N-formyl-L-methionyl-[peptide] + H2O = N-terminal L-methionyl-[peptide] + formate</text>
        <dbReference type="Rhea" id="RHEA:24420"/>
        <dbReference type="Rhea" id="RHEA-COMP:10639"/>
        <dbReference type="Rhea" id="RHEA-COMP:10640"/>
        <dbReference type="ChEBI" id="CHEBI:15377"/>
        <dbReference type="ChEBI" id="CHEBI:15740"/>
        <dbReference type="ChEBI" id="CHEBI:49298"/>
        <dbReference type="ChEBI" id="CHEBI:64731"/>
        <dbReference type="EC" id="3.5.1.88"/>
    </reaction>
</comment>
<evidence type="ECO:0000256" key="2">
    <source>
        <dbReference type="ARBA" id="ARBA00022723"/>
    </source>
</evidence>
<dbReference type="Gene3D" id="3.90.45.10">
    <property type="entry name" value="Peptide deformylase"/>
    <property type="match status" value="1"/>
</dbReference>
<evidence type="ECO:0000256" key="3">
    <source>
        <dbReference type="ARBA" id="ARBA00022801"/>
    </source>
</evidence>
<dbReference type="EC" id="3.5.1.88" evidence="6"/>
<comment type="cofactor">
    <cofactor evidence="6">
        <name>Fe(2+)</name>
        <dbReference type="ChEBI" id="CHEBI:29033"/>
    </cofactor>
    <text evidence="6">Binds 1 Fe(2+) ion.</text>
</comment>
<proteinExistence type="inferred from homology"/>
<dbReference type="InterPro" id="IPR023635">
    <property type="entry name" value="Peptide_deformylase"/>
</dbReference>
<evidence type="ECO:0000313" key="7">
    <source>
        <dbReference type="EMBL" id="VFK16891.1"/>
    </source>
</evidence>
<evidence type="ECO:0000256" key="6">
    <source>
        <dbReference type="HAMAP-Rule" id="MF_00163"/>
    </source>
</evidence>
<dbReference type="GO" id="GO:0006412">
    <property type="term" value="P:translation"/>
    <property type="evidence" value="ECO:0007669"/>
    <property type="project" value="UniProtKB-UniRule"/>
</dbReference>
<sequence>MSLLTILHYPDPRLRNRARPVDTVDAKIKRLVDDMIHTMYAAEGIGLAAIQVNVPKRIIVVDTSEKRNQPFCFINPQIIEKRGDIKMEEGCLSVPDIRDSVKRAQSVRVSALDKEGNPFEQEAHDLFAVCIQHEIDHLDGKLFVDHLSRLKRQRIRTRAYKQQQKSTDN</sequence>
<keyword evidence="3 6" id="KW-0378">Hydrolase</keyword>
<dbReference type="SUPFAM" id="SSF56420">
    <property type="entry name" value="Peptide deformylase"/>
    <property type="match status" value="1"/>
</dbReference>
<feature type="binding site" evidence="6">
    <location>
        <position position="137"/>
    </location>
    <ligand>
        <name>Fe cation</name>
        <dbReference type="ChEBI" id="CHEBI:24875"/>
    </ligand>
</feature>
<dbReference type="NCBIfam" id="TIGR00079">
    <property type="entry name" value="pept_deformyl"/>
    <property type="match status" value="1"/>
</dbReference>
<dbReference type="EMBL" id="CAADFP010000148">
    <property type="protein sequence ID" value="VFK31748.1"/>
    <property type="molecule type" value="Genomic_DNA"/>
</dbReference>
<dbReference type="GO" id="GO:0042586">
    <property type="term" value="F:peptide deformylase activity"/>
    <property type="evidence" value="ECO:0007669"/>
    <property type="project" value="UniProtKB-UniRule"/>
</dbReference>
<dbReference type="Pfam" id="PF01327">
    <property type="entry name" value="Pep_deformylase"/>
    <property type="match status" value="1"/>
</dbReference>
<dbReference type="InterPro" id="IPR036821">
    <property type="entry name" value="Peptide_deformylase_sf"/>
</dbReference>
<reference evidence="8" key="1">
    <citation type="submission" date="2019-02" db="EMBL/GenBank/DDBJ databases">
        <authorList>
            <person name="Gruber-Vodicka R. H."/>
            <person name="Seah K. B. B."/>
        </authorList>
    </citation>
    <scope>NUCLEOTIDE SEQUENCE</scope>
    <source>
        <strain evidence="7">BECK_S312</strain>
        <strain evidence="8">BECK_S426</strain>
    </source>
</reference>
<keyword evidence="5 6" id="KW-0408">Iron</keyword>
<dbReference type="FunFam" id="3.90.45.10:FF:000001">
    <property type="entry name" value="Peptide deformylase"/>
    <property type="match status" value="1"/>
</dbReference>
<evidence type="ECO:0000256" key="5">
    <source>
        <dbReference type="ARBA" id="ARBA00023004"/>
    </source>
</evidence>
<protein>
    <recommendedName>
        <fullName evidence="6">Peptide deformylase</fullName>
        <shortName evidence="6">PDF</shortName>
        <ecNumber evidence="6">3.5.1.88</ecNumber>
    </recommendedName>
    <alternativeName>
        <fullName evidence="6">Polypeptide deformylase</fullName>
    </alternativeName>
</protein>
<evidence type="ECO:0000313" key="8">
    <source>
        <dbReference type="EMBL" id="VFK31748.1"/>
    </source>
</evidence>
<dbReference type="HAMAP" id="MF_00163">
    <property type="entry name" value="Pep_deformylase"/>
    <property type="match status" value="1"/>
</dbReference>
<name>A0A450XR46_9GAMM</name>
<feature type="binding site" evidence="6">
    <location>
        <position position="133"/>
    </location>
    <ligand>
        <name>Fe cation</name>
        <dbReference type="ChEBI" id="CHEBI:24875"/>
    </ligand>
</feature>
<feature type="active site" evidence="6">
    <location>
        <position position="134"/>
    </location>
</feature>
<comment type="similarity">
    <text evidence="1 6">Belongs to the polypeptide deformylase family.</text>
</comment>
<dbReference type="PRINTS" id="PR01576">
    <property type="entry name" value="PDEFORMYLASE"/>
</dbReference>
<evidence type="ECO:0000256" key="1">
    <source>
        <dbReference type="ARBA" id="ARBA00010759"/>
    </source>
</evidence>
<comment type="function">
    <text evidence="6">Removes the formyl group from the N-terminal Met of newly synthesized proteins. Requires at least a dipeptide for an efficient rate of reaction. N-terminal L-methionine is a prerequisite for activity but the enzyme has broad specificity at other positions.</text>
</comment>
<keyword evidence="2 6" id="KW-0479">Metal-binding</keyword>
<dbReference type="AlphaFoldDB" id="A0A450XR46"/>
<dbReference type="PIRSF" id="PIRSF004749">
    <property type="entry name" value="Pep_def"/>
    <property type="match status" value="1"/>
</dbReference>
<accession>A0A450XR46</accession>
<evidence type="ECO:0000256" key="4">
    <source>
        <dbReference type="ARBA" id="ARBA00022917"/>
    </source>
</evidence>
<dbReference type="NCBIfam" id="NF001159">
    <property type="entry name" value="PRK00150.1-3"/>
    <property type="match status" value="1"/>
</dbReference>
<dbReference type="EMBL" id="CAADFM010000156">
    <property type="protein sequence ID" value="VFK16891.1"/>
    <property type="molecule type" value="Genomic_DNA"/>
</dbReference>
<dbReference type="PANTHER" id="PTHR10458">
    <property type="entry name" value="PEPTIDE DEFORMYLASE"/>
    <property type="match status" value="1"/>
</dbReference>
<keyword evidence="4 6" id="KW-0648">Protein biosynthesis</keyword>
<organism evidence="8">
    <name type="scientific">Candidatus Kentrum sp. LPFa</name>
    <dbReference type="NCBI Taxonomy" id="2126335"/>
    <lineage>
        <taxon>Bacteria</taxon>
        <taxon>Pseudomonadati</taxon>
        <taxon>Pseudomonadota</taxon>
        <taxon>Gammaproteobacteria</taxon>
        <taxon>Candidatus Kentrum</taxon>
    </lineage>
</organism>
<gene>
    <name evidence="6" type="primary">def</name>
    <name evidence="7" type="ORF">BECKLPF1236A_GA0070988_101564</name>
    <name evidence="8" type="ORF">BECKLPF1236C_GA0070990_101486</name>
</gene>
<dbReference type="CDD" id="cd00487">
    <property type="entry name" value="Pep_deformylase"/>
    <property type="match status" value="1"/>
</dbReference>
<feature type="binding site" evidence="6">
    <location>
        <position position="91"/>
    </location>
    <ligand>
        <name>Fe cation</name>
        <dbReference type="ChEBI" id="CHEBI:24875"/>
    </ligand>
</feature>
<dbReference type="GO" id="GO:0046872">
    <property type="term" value="F:metal ion binding"/>
    <property type="evidence" value="ECO:0007669"/>
    <property type="project" value="UniProtKB-KW"/>
</dbReference>